<reference evidence="1" key="1">
    <citation type="journal article" date="2014" name="Front. Microbiol.">
        <title>High frequency of phylogenetically diverse reductive dehalogenase-homologous genes in deep subseafloor sedimentary metagenomes.</title>
        <authorList>
            <person name="Kawai M."/>
            <person name="Futagami T."/>
            <person name="Toyoda A."/>
            <person name="Takaki Y."/>
            <person name="Nishi S."/>
            <person name="Hori S."/>
            <person name="Arai W."/>
            <person name="Tsubouchi T."/>
            <person name="Morono Y."/>
            <person name="Uchiyama I."/>
            <person name="Ito T."/>
            <person name="Fujiyama A."/>
            <person name="Inagaki F."/>
            <person name="Takami H."/>
        </authorList>
    </citation>
    <scope>NUCLEOTIDE SEQUENCE</scope>
    <source>
        <strain evidence="1">Expedition CK06-06</strain>
    </source>
</reference>
<organism evidence="1">
    <name type="scientific">marine sediment metagenome</name>
    <dbReference type="NCBI Taxonomy" id="412755"/>
    <lineage>
        <taxon>unclassified sequences</taxon>
        <taxon>metagenomes</taxon>
        <taxon>ecological metagenomes</taxon>
    </lineage>
</organism>
<name>X1PP46_9ZZZZ</name>
<gene>
    <name evidence="1" type="ORF">S06H3_58969</name>
</gene>
<dbReference type="AlphaFoldDB" id="X1PP46"/>
<protein>
    <recommendedName>
        <fullName evidence="2">HTH cro/C1-type domain-containing protein</fullName>
    </recommendedName>
</protein>
<evidence type="ECO:0008006" key="2">
    <source>
        <dbReference type="Google" id="ProtNLM"/>
    </source>
</evidence>
<comment type="caution">
    <text evidence="1">The sequence shown here is derived from an EMBL/GenBank/DDBJ whole genome shotgun (WGS) entry which is preliminary data.</text>
</comment>
<proteinExistence type="predicted"/>
<sequence>RYEKEKTRCPYEMREKIVTVLGLPEELIFPDSEVEKWKKP</sequence>
<feature type="non-terminal residue" evidence="1">
    <location>
        <position position="1"/>
    </location>
</feature>
<accession>X1PP46</accession>
<evidence type="ECO:0000313" key="1">
    <source>
        <dbReference type="EMBL" id="GAI58057.1"/>
    </source>
</evidence>
<dbReference type="EMBL" id="BARV01038243">
    <property type="protein sequence ID" value="GAI58057.1"/>
    <property type="molecule type" value="Genomic_DNA"/>
</dbReference>